<dbReference type="KEGG" id="lpf:lpl2827"/>
<dbReference type="EMBL" id="CR628337">
    <property type="protein sequence ID" value="CAH17070.1"/>
    <property type="molecule type" value="Genomic_DNA"/>
</dbReference>
<reference evidence="2 3" key="1">
    <citation type="journal article" date="2004" name="Nat. Genet.">
        <title>Evidence in the Legionella pneumophila genome for exploitation of host cell functions and high genome plasticity.</title>
        <authorList>
            <person name="Cazalet C."/>
            <person name="Rusniok C."/>
            <person name="Bruggemann H."/>
            <person name="Zidane N."/>
            <person name="Magnier A."/>
            <person name="Ma L."/>
            <person name="Tichit M."/>
            <person name="Jarraud S."/>
            <person name="Bouchier C."/>
            <person name="Vandenesch F."/>
            <person name="Kunst F."/>
            <person name="Etienne J."/>
            <person name="Glaser P."/>
            <person name="Buchrieser C."/>
        </authorList>
    </citation>
    <scope>NUCLEOTIDE SEQUENCE [LARGE SCALE GENOMIC DNA]</scope>
    <source>
        <strain evidence="2 3">Lens</strain>
    </source>
</reference>
<name>Q5WSP9_LEGPL</name>
<dbReference type="HOGENOM" id="CLU_2058453_0_0_6"/>
<keyword evidence="1" id="KW-0812">Transmembrane</keyword>
<keyword evidence="1" id="KW-1133">Transmembrane helix</keyword>
<dbReference type="AlphaFoldDB" id="Q5WSP9"/>
<keyword evidence="1" id="KW-0472">Membrane</keyword>
<gene>
    <name evidence="2" type="ordered locus">lpl2827</name>
</gene>
<evidence type="ECO:0000313" key="2">
    <source>
        <dbReference type="EMBL" id="CAH17070.1"/>
    </source>
</evidence>
<sequence length="119" mass="14032">MLVLKLQSLMSLFFLFFIQLVTIQMTFTAFIVLFFLLLFFFCPSKFYAIFRCFFSFSKRTLAFLFLLRLMMSAMVLSVARSYFNYSALNRGKSSVYKHPSTQDSLDIYSRMITLNPNPQ</sequence>
<evidence type="ECO:0000256" key="1">
    <source>
        <dbReference type="SAM" id="Phobius"/>
    </source>
</evidence>
<evidence type="ECO:0000313" key="3">
    <source>
        <dbReference type="Proteomes" id="UP000002517"/>
    </source>
</evidence>
<dbReference type="Proteomes" id="UP000002517">
    <property type="component" value="Chromosome"/>
</dbReference>
<dbReference type="LegioList" id="lpl2827"/>
<feature type="transmembrane region" description="Helical" evidence="1">
    <location>
        <begin position="12"/>
        <end position="41"/>
    </location>
</feature>
<feature type="transmembrane region" description="Helical" evidence="1">
    <location>
        <begin position="61"/>
        <end position="83"/>
    </location>
</feature>
<protein>
    <submittedName>
        <fullName evidence="2">Uncharacterized protein</fullName>
    </submittedName>
</protein>
<proteinExistence type="predicted"/>
<organism evidence="2 3">
    <name type="scientific">Legionella pneumophila (strain Lens)</name>
    <dbReference type="NCBI Taxonomy" id="297245"/>
    <lineage>
        <taxon>Bacteria</taxon>
        <taxon>Pseudomonadati</taxon>
        <taxon>Pseudomonadota</taxon>
        <taxon>Gammaproteobacteria</taxon>
        <taxon>Legionellales</taxon>
        <taxon>Legionellaceae</taxon>
        <taxon>Legionella</taxon>
    </lineage>
</organism>
<accession>Q5WSP9</accession>